<feature type="transmembrane region" description="Helical" evidence="1">
    <location>
        <begin position="101"/>
        <end position="120"/>
    </location>
</feature>
<reference evidence="2" key="1">
    <citation type="submission" date="2020-11" db="EMBL/GenBank/DDBJ databases">
        <authorList>
            <person name="Tran Van P."/>
        </authorList>
    </citation>
    <scope>NUCLEOTIDE SEQUENCE</scope>
</reference>
<evidence type="ECO:0000313" key="2">
    <source>
        <dbReference type="EMBL" id="CAD7243878.1"/>
    </source>
</evidence>
<name>A0A7R8X4H0_9CRUS</name>
<protein>
    <submittedName>
        <fullName evidence="2">Uncharacterized protein</fullName>
    </submittedName>
</protein>
<feature type="transmembrane region" description="Helical" evidence="1">
    <location>
        <begin position="60"/>
        <end position="81"/>
    </location>
</feature>
<feature type="transmembrane region" description="Helical" evidence="1">
    <location>
        <begin position="20"/>
        <end position="39"/>
    </location>
</feature>
<dbReference type="EMBL" id="CAJPEV010000517">
    <property type="protein sequence ID" value="CAG0886049.1"/>
    <property type="molecule type" value="Genomic_DNA"/>
</dbReference>
<accession>A0A7R8X4H0</accession>
<organism evidence="2">
    <name type="scientific">Darwinula stevensoni</name>
    <dbReference type="NCBI Taxonomy" id="69355"/>
    <lineage>
        <taxon>Eukaryota</taxon>
        <taxon>Metazoa</taxon>
        <taxon>Ecdysozoa</taxon>
        <taxon>Arthropoda</taxon>
        <taxon>Crustacea</taxon>
        <taxon>Oligostraca</taxon>
        <taxon>Ostracoda</taxon>
        <taxon>Podocopa</taxon>
        <taxon>Podocopida</taxon>
        <taxon>Darwinulocopina</taxon>
        <taxon>Darwinuloidea</taxon>
        <taxon>Darwinulidae</taxon>
        <taxon>Darwinula</taxon>
    </lineage>
</organism>
<evidence type="ECO:0000313" key="3">
    <source>
        <dbReference type="Proteomes" id="UP000677054"/>
    </source>
</evidence>
<keyword evidence="1" id="KW-0812">Transmembrane</keyword>
<feature type="transmembrane region" description="Helical" evidence="1">
    <location>
        <begin position="157"/>
        <end position="178"/>
    </location>
</feature>
<feature type="transmembrane region" description="Helical" evidence="1">
    <location>
        <begin position="190"/>
        <end position="212"/>
    </location>
</feature>
<keyword evidence="3" id="KW-1185">Reference proteome</keyword>
<sequence>MRTVDAGGSFLKTLQGIDSHFMAGSWILSLGLLLAWYNLTRWQRSRLDHDSTPFRFSIRFFPSVWALDFWAVFIFFIGAIIEVNSVYTGIPEANLQHSGIYSAYMFFALVGICTVRGVALPPASKEAAFLVAIALEWISIKNHHLPSPLHNAMHMCFLYGISFGVIGVFSVLVQNATVRPASPHFPPMSCSVLPGLLLCFSLILQGTWNIQITTIVQQPWINAWNLNSPEHVLLIMSYWCFHAIFAAALLFVLVLVTERVVKCKLRKDKTAFQIHSSAIATRKAASLEAGGRATPLTVQIPTSAKNM</sequence>
<evidence type="ECO:0000256" key="1">
    <source>
        <dbReference type="SAM" id="Phobius"/>
    </source>
</evidence>
<dbReference type="PANTHER" id="PTHR16007">
    <property type="entry name" value="EPIDIDYMAL MEMBRANE PROTEIN E9-RELATED"/>
    <property type="match status" value="1"/>
</dbReference>
<dbReference type="PANTHER" id="PTHR16007:SF15">
    <property type="entry name" value="TRANSMEMBRANE PROTEIN 45B"/>
    <property type="match status" value="1"/>
</dbReference>
<keyword evidence="1" id="KW-1133">Transmembrane helix</keyword>
<gene>
    <name evidence="2" type="ORF">DSTB1V02_LOCUS3785</name>
</gene>
<dbReference type="InterPro" id="IPR042127">
    <property type="entry name" value="TMEM45"/>
</dbReference>
<dbReference type="AlphaFoldDB" id="A0A7R8X4H0"/>
<dbReference type="Proteomes" id="UP000677054">
    <property type="component" value="Unassembled WGS sequence"/>
</dbReference>
<keyword evidence="1" id="KW-0472">Membrane</keyword>
<feature type="transmembrane region" description="Helical" evidence="1">
    <location>
        <begin position="232"/>
        <end position="256"/>
    </location>
</feature>
<proteinExistence type="predicted"/>
<dbReference type="EMBL" id="LR900034">
    <property type="protein sequence ID" value="CAD7243878.1"/>
    <property type="molecule type" value="Genomic_DNA"/>
</dbReference>